<keyword evidence="11" id="KW-0010">Activator</keyword>
<dbReference type="FunFam" id="3.40.10.10:FF:000001">
    <property type="entry name" value="DNA-3-methyladenine glycosylase 2"/>
    <property type="match status" value="1"/>
</dbReference>
<dbReference type="Pfam" id="PF06029">
    <property type="entry name" value="AlkA_N"/>
    <property type="match status" value="1"/>
</dbReference>
<proteinExistence type="predicted"/>
<dbReference type="Gene3D" id="1.10.340.30">
    <property type="entry name" value="Hypothetical protein, domain 2"/>
    <property type="match status" value="1"/>
</dbReference>
<dbReference type="InterPro" id="IPR004026">
    <property type="entry name" value="Ada_DNA_repair_Zn-bd"/>
</dbReference>
<dbReference type="EMBL" id="FNEI01000008">
    <property type="protein sequence ID" value="SDJ24891.1"/>
    <property type="molecule type" value="Genomic_DNA"/>
</dbReference>
<evidence type="ECO:0000256" key="14">
    <source>
        <dbReference type="SAM" id="MobiDB-lite"/>
    </source>
</evidence>
<organism evidence="16 17">
    <name type="scientific">Arthrobacter cupressi</name>
    <dbReference type="NCBI Taxonomy" id="1045773"/>
    <lineage>
        <taxon>Bacteria</taxon>
        <taxon>Bacillati</taxon>
        <taxon>Actinomycetota</taxon>
        <taxon>Actinomycetes</taxon>
        <taxon>Micrococcales</taxon>
        <taxon>Micrococcaceae</taxon>
        <taxon>Arthrobacter</taxon>
    </lineage>
</organism>
<evidence type="ECO:0000256" key="11">
    <source>
        <dbReference type="ARBA" id="ARBA00023159"/>
    </source>
</evidence>
<dbReference type="AlphaFoldDB" id="A0A1G8S6U5"/>
<keyword evidence="10" id="KW-0238">DNA-binding</keyword>
<accession>A0A1G8S6U5</accession>
<keyword evidence="6" id="KW-0479">Metal-binding</keyword>
<dbReference type="GO" id="GO:0032993">
    <property type="term" value="C:protein-DNA complex"/>
    <property type="evidence" value="ECO:0007669"/>
    <property type="project" value="TreeGrafter"/>
</dbReference>
<keyword evidence="12" id="KW-0804">Transcription</keyword>
<dbReference type="SUPFAM" id="SSF46689">
    <property type="entry name" value="Homeodomain-like"/>
    <property type="match status" value="1"/>
</dbReference>
<dbReference type="CDD" id="cd00056">
    <property type="entry name" value="ENDO3c"/>
    <property type="match status" value="1"/>
</dbReference>
<evidence type="ECO:0000256" key="10">
    <source>
        <dbReference type="ARBA" id="ARBA00023125"/>
    </source>
</evidence>
<evidence type="ECO:0000256" key="2">
    <source>
        <dbReference type="ARBA" id="ARBA00001947"/>
    </source>
</evidence>
<dbReference type="SMART" id="SM00478">
    <property type="entry name" value="ENDO3c"/>
    <property type="match status" value="1"/>
</dbReference>
<dbReference type="GO" id="GO:0006285">
    <property type="term" value="P:base-excision repair, AP site formation"/>
    <property type="evidence" value="ECO:0007669"/>
    <property type="project" value="TreeGrafter"/>
</dbReference>
<dbReference type="GO" id="GO:0032259">
    <property type="term" value="P:methylation"/>
    <property type="evidence" value="ECO:0007669"/>
    <property type="project" value="UniProtKB-KW"/>
</dbReference>
<dbReference type="InterPro" id="IPR011257">
    <property type="entry name" value="DNA_glycosylase"/>
</dbReference>
<dbReference type="STRING" id="1045773.SAMN05216555_108174"/>
<dbReference type="GO" id="GO:0008725">
    <property type="term" value="F:DNA-3-methyladenine glycosylase activity"/>
    <property type="evidence" value="ECO:0007669"/>
    <property type="project" value="TreeGrafter"/>
</dbReference>
<evidence type="ECO:0000256" key="3">
    <source>
        <dbReference type="ARBA" id="ARBA00012000"/>
    </source>
</evidence>
<dbReference type="PROSITE" id="PS01124">
    <property type="entry name" value="HTH_ARAC_FAMILY_2"/>
    <property type="match status" value="1"/>
</dbReference>
<keyword evidence="5" id="KW-0808">Transferase</keyword>
<dbReference type="SUPFAM" id="SSF57884">
    <property type="entry name" value="Ada DNA repair protein, N-terminal domain (N-Ada 10)"/>
    <property type="match status" value="1"/>
</dbReference>
<dbReference type="OrthoDB" id="9811249at2"/>
<dbReference type="InterPro" id="IPR035451">
    <property type="entry name" value="Ada-like_dom_sf"/>
</dbReference>
<dbReference type="Gene3D" id="3.30.310.20">
    <property type="entry name" value="DNA-3-methyladenine glycosylase AlkA, N-terminal domain"/>
    <property type="match status" value="1"/>
</dbReference>
<comment type="catalytic activity">
    <reaction evidence="1">
        <text>Hydrolysis of alkylated DNA, releasing 3-methyladenine, 3-methylguanine, 7-methylguanine and 7-methyladenine.</text>
        <dbReference type="EC" id="3.2.2.21"/>
    </reaction>
</comment>
<gene>
    <name evidence="16" type="ORF">SAMN05216555_108174</name>
</gene>
<evidence type="ECO:0000259" key="15">
    <source>
        <dbReference type="PROSITE" id="PS01124"/>
    </source>
</evidence>
<dbReference type="SMART" id="SM01009">
    <property type="entry name" value="AlkA_N"/>
    <property type="match status" value="1"/>
</dbReference>
<dbReference type="SMART" id="SM00342">
    <property type="entry name" value="HTH_ARAC"/>
    <property type="match status" value="1"/>
</dbReference>
<dbReference type="GO" id="GO:0043916">
    <property type="term" value="F:DNA-7-methylguanine glycosylase activity"/>
    <property type="evidence" value="ECO:0007669"/>
    <property type="project" value="TreeGrafter"/>
</dbReference>
<feature type="region of interest" description="Disordered" evidence="14">
    <location>
        <begin position="499"/>
        <end position="536"/>
    </location>
</feature>
<dbReference type="PANTHER" id="PTHR43003">
    <property type="entry name" value="DNA-3-METHYLADENINE GLYCOSYLASE"/>
    <property type="match status" value="1"/>
</dbReference>
<evidence type="ECO:0000256" key="8">
    <source>
        <dbReference type="ARBA" id="ARBA00022833"/>
    </source>
</evidence>
<name>A0A1G8S6U5_9MICC</name>
<dbReference type="PANTHER" id="PTHR43003:SF13">
    <property type="entry name" value="DNA-3-METHYLADENINE GLYCOSYLASE 2"/>
    <property type="match status" value="1"/>
</dbReference>
<evidence type="ECO:0000313" key="17">
    <source>
        <dbReference type="Proteomes" id="UP000182130"/>
    </source>
</evidence>
<keyword evidence="13" id="KW-0234">DNA repair</keyword>
<dbReference type="InterPro" id="IPR037046">
    <property type="entry name" value="AlkA_N_sf"/>
</dbReference>
<dbReference type="GO" id="GO:0005737">
    <property type="term" value="C:cytoplasm"/>
    <property type="evidence" value="ECO:0007669"/>
    <property type="project" value="TreeGrafter"/>
</dbReference>
<dbReference type="InterPro" id="IPR018062">
    <property type="entry name" value="HTH_AraC-typ_CS"/>
</dbReference>
<keyword evidence="17" id="KW-1185">Reference proteome</keyword>
<protein>
    <recommendedName>
        <fullName evidence="3">DNA-3-methyladenine glycosylase II</fullName>
        <ecNumber evidence="3">3.2.2.21</ecNumber>
    </recommendedName>
</protein>
<dbReference type="InterPro" id="IPR023170">
    <property type="entry name" value="HhH_base_excis_C"/>
</dbReference>
<dbReference type="GO" id="GO:0003700">
    <property type="term" value="F:DNA-binding transcription factor activity"/>
    <property type="evidence" value="ECO:0007669"/>
    <property type="project" value="InterPro"/>
</dbReference>
<dbReference type="Gene3D" id="3.40.10.10">
    <property type="entry name" value="DNA Methylphosphotriester Repair Domain"/>
    <property type="match status" value="1"/>
</dbReference>
<evidence type="ECO:0000256" key="13">
    <source>
        <dbReference type="ARBA" id="ARBA00023204"/>
    </source>
</evidence>
<evidence type="ECO:0000256" key="7">
    <source>
        <dbReference type="ARBA" id="ARBA00022763"/>
    </source>
</evidence>
<keyword evidence="4" id="KW-0489">Methyltransferase</keyword>
<dbReference type="Proteomes" id="UP000182130">
    <property type="component" value="Unassembled WGS sequence"/>
</dbReference>
<dbReference type="Pfam" id="PF02805">
    <property type="entry name" value="Ada_Zn_binding"/>
    <property type="match status" value="1"/>
</dbReference>
<evidence type="ECO:0000256" key="4">
    <source>
        <dbReference type="ARBA" id="ARBA00022603"/>
    </source>
</evidence>
<comment type="cofactor">
    <cofactor evidence="2">
        <name>Zn(2+)</name>
        <dbReference type="ChEBI" id="CHEBI:29105"/>
    </cofactor>
</comment>
<dbReference type="InterPro" id="IPR009057">
    <property type="entry name" value="Homeodomain-like_sf"/>
</dbReference>
<evidence type="ECO:0000256" key="12">
    <source>
        <dbReference type="ARBA" id="ARBA00023163"/>
    </source>
</evidence>
<sequence length="536" mass="56734">MDFWQRYRAIDARDTRFDGQFVTAVRSTGIYCRPSCPARTPKASNVTFFETSAAAHEAGYRACKRCLPEAVPGTPAWNLRSDVAGRAMRLINDGVVSRSGVEGLARKLGYSARQLNRILGEELGAGPLALARASRAQTARTLLVSTDMLLADVAFAAGFNSVRQFNETVSEVFALTPSALRATARRSGHRTGHAHRAGTGNAAAASALTVKLPFRAPFDPGIFTFLAVRAVPGIEHAEIRDDGVYSYARTLRLPRSAARFQVEFDAGSPGSGALTLAVSSIDLHDLPVLLSRVRRLFDLDADPVAVDEVLARDPRLTASVLAVPGIRLPGAVDPGELLVRAMIGQQITVAAARTALTGLAAAGTALPESDGLDRLFPTPGQIADGGRELLRGPRRRIESVLAAARAMASGELDFGYGDHHRTLAAKLLPLPGVGPWTVGYVAMRVPGDPDVLLANDAAVRNGLKALPDGAGLPVDFGNVSPWRSYATMHLWRAAASKQAAISPRAATSPQARRTATGAAPAAPRRRPPRRPAGSPA</sequence>
<dbReference type="GO" id="GO:0008168">
    <property type="term" value="F:methyltransferase activity"/>
    <property type="evidence" value="ECO:0007669"/>
    <property type="project" value="UniProtKB-KW"/>
</dbReference>
<evidence type="ECO:0000313" key="16">
    <source>
        <dbReference type="EMBL" id="SDJ24891.1"/>
    </source>
</evidence>
<evidence type="ECO:0000256" key="1">
    <source>
        <dbReference type="ARBA" id="ARBA00000086"/>
    </source>
</evidence>
<evidence type="ECO:0000256" key="6">
    <source>
        <dbReference type="ARBA" id="ARBA00022723"/>
    </source>
</evidence>
<dbReference type="GO" id="GO:0032131">
    <property type="term" value="F:alkylated DNA binding"/>
    <property type="evidence" value="ECO:0007669"/>
    <property type="project" value="TreeGrafter"/>
</dbReference>
<dbReference type="InterPro" id="IPR003265">
    <property type="entry name" value="HhH-GPD_domain"/>
</dbReference>
<evidence type="ECO:0000256" key="9">
    <source>
        <dbReference type="ARBA" id="ARBA00023015"/>
    </source>
</evidence>
<dbReference type="GO" id="GO:0043565">
    <property type="term" value="F:sequence-specific DNA binding"/>
    <property type="evidence" value="ECO:0007669"/>
    <property type="project" value="InterPro"/>
</dbReference>
<dbReference type="RefSeq" id="WP_074589273.1">
    <property type="nucleotide sequence ID" value="NZ_FNEI01000008.1"/>
</dbReference>
<dbReference type="GO" id="GO:0008270">
    <property type="term" value="F:zinc ion binding"/>
    <property type="evidence" value="ECO:0007669"/>
    <property type="project" value="InterPro"/>
</dbReference>
<dbReference type="Gene3D" id="1.10.1670.10">
    <property type="entry name" value="Helix-hairpin-Helix base-excision DNA repair enzymes (C-terminal)"/>
    <property type="match status" value="1"/>
</dbReference>
<dbReference type="InterPro" id="IPR018060">
    <property type="entry name" value="HTH_AraC"/>
</dbReference>
<keyword evidence="7" id="KW-0227">DNA damage</keyword>
<keyword evidence="8" id="KW-0862">Zinc</keyword>
<keyword evidence="9" id="KW-0805">Transcription regulation</keyword>
<dbReference type="InterPro" id="IPR010316">
    <property type="entry name" value="AlkA_N"/>
</dbReference>
<dbReference type="Pfam" id="PF12833">
    <property type="entry name" value="HTH_18"/>
    <property type="match status" value="1"/>
</dbReference>
<reference evidence="17" key="1">
    <citation type="submission" date="2016-10" db="EMBL/GenBank/DDBJ databases">
        <authorList>
            <person name="Varghese N."/>
            <person name="Submissions S."/>
        </authorList>
    </citation>
    <scope>NUCLEOTIDE SEQUENCE [LARGE SCALE GENOMIC DNA]</scope>
    <source>
        <strain evidence="17">CGMCC 1.10783</strain>
    </source>
</reference>
<feature type="domain" description="HTH araC/xylS-type" evidence="15">
    <location>
        <begin position="85"/>
        <end position="183"/>
    </location>
</feature>
<dbReference type="PROSITE" id="PS00041">
    <property type="entry name" value="HTH_ARAC_FAMILY_1"/>
    <property type="match status" value="1"/>
</dbReference>
<dbReference type="SUPFAM" id="SSF55945">
    <property type="entry name" value="TATA-box binding protein-like"/>
    <property type="match status" value="1"/>
</dbReference>
<dbReference type="GO" id="GO:0006307">
    <property type="term" value="P:DNA alkylation repair"/>
    <property type="evidence" value="ECO:0007669"/>
    <property type="project" value="TreeGrafter"/>
</dbReference>
<dbReference type="SUPFAM" id="SSF48150">
    <property type="entry name" value="DNA-glycosylase"/>
    <property type="match status" value="1"/>
</dbReference>
<evidence type="ECO:0000256" key="5">
    <source>
        <dbReference type="ARBA" id="ARBA00022679"/>
    </source>
</evidence>
<dbReference type="Gene3D" id="1.10.10.60">
    <property type="entry name" value="Homeodomain-like"/>
    <property type="match status" value="1"/>
</dbReference>
<dbReference type="EC" id="3.2.2.21" evidence="3"/>
<feature type="compositionally biased region" description="Low complexity" evidence="14">
    <location>
        <begin position="511"/>
        <end position="522"/>
    </location>
</feature>
<dbReference type="InterPro" id="IPR051912">
    <property type="entry name" value="Alkylbase_DNA_Glycosylase/TA"/>
</dbReference>